<keyword evidence="2" id="KW-1185">Reference proteome</keyword>
<proteinExistence type="predicted"/>
<dbReference type="InterPro" id="IPR023982">
    <property type="entry name" value="CHP04029_CMD-like"/>
</dbReference>
<comment type="caution">
    <text evidence="1">The sequence shown here is derived from an EMBL/GenBank/DDBJ whole genome shotgun (WGS) entry which is preliminary data.</text>
</comment>
<sequence length="216" mass="23250">MSTGFSFEAEPAQDLIDYIVGIESGSWLDTLRRGRNVLRDNAQQSAALLLNPEQDGSFSRTERLAVASFVAGLHGEQDIYHLYLGLLERSGEGGALSAAIRQFVRDGRTRGPYGAYPKGALSTEDLNGLVFDVSAEKIGKRLSVALKHAHLLVYHPRDASAGALEALQKAGWSETAIVTLSQLVSFLTFQVRIIHGLTVLRHAGPAVGQGLPESTP</sequence>
<evidence type="ECO:0000313" key="2">
    <source>
        <dbReference type="Proteomes" id="UP000320772"/>
    </source>
</evidence>
<dbReference type="Gene3D" id="1.20.1290.10">
    <property type="entry name" value="AhpD-like"/>
    <property type="match status" value="1"/>
</dbReference>
<dbReference type="EMBL" id="BJLY01000002">
    <property type="protein sequence ID" value="GEB03291.1"/>
    <property type="molecule type" value="Genomic_DNA"/>
</dbReference>
<dbReference type="Proteomes" id="UP000320772">
    <property type="component" value="Unassembled WGS sequence"/>
</dbReference>
<dbReference type="AlphaFoldDB" id="A0A4Y3M7N0"/>
<evidence type="ECO:0000313" key="1">
    <source>
        <dbReference type="EMBL" id="GEB03291.1"/>
    </source>
</evidence>
<dbReference type="NCBIfam" id="TIGR04029">
    <property type="entry name" value="CMD_Avi_7170"/>
    <property type="match status" value="1"/>
</dbReference>
<name>A0A4Y3M7N0_9PROT</name>
<reference evidence="1 2" key="1">
    <citation type="submission" date="2019-06" db="EMBL/GenBank/DDBJ databases">
        <title>Whole genome shotgun sequence of Gluconobacter roseus NBRC 3990.</title>
        <authorList>
            <person name="Hosoyama A."/>
            <person name="Uohara A."/>
            <person name="Ohji S."/>
            <person name="Ichikawa N."/>
        </authorList>
    </citation>
    <scope>NUCLEOTIDE SEQUENCE [LARGE SCALE GENOMIC DNA]</scope>
    <source>
        <strain evidence="1 2">NBRC 3990</strain>
    </source>
</reference>
<gene>
    <name evidence="1" type="ORF">GRO01_08670</name>
</gene>
<dbReference type="RefSeq" id="WP_062508974.1">
    <property type="nucleotide sequence ID" value="NZ_BAQZ01000039.1"/>
</dbReference>
<protein>
    <submittedName>
        <fullName evidence="1">CMD domain protein</fullName>
    </submittedName>
</protein>
<organism evidence="1 2">
    <name type="scientific">Gluconobacter roseus NBRC 3990</name>
    <dbReference type="NCBI Taxonomy" id="1307950"/>
    <lineage>
        <taxon>Bacteria</taxon>
        <taxon>Pseudomonadati</taxon>
        <taxon>Pseudomonadota</taxon>
        <taxon>Alphaproteobacteria</taxon>
        <taxon>Acetobacterales</taxon>
        <taxon>Acetobacteraceae</taxon>
        <taxon>Gluconobacter</taxon>
    </lineage>
</organism>
<accession>A0A4Y3M7N0</accession>
<dbReference type="STRING" id="586239.AD943_06105"/>
<dbReference type="SUPFAM" id="SSF69118">
    <property type="entry name" value="AhpD-like"/>
    <property type="match status" value="1"/>
</dbReference>
<dbReference type="InterPro" id="IPR029032">
    <property type="entry name" value="AhpD-like"/>
</dbReference>